<evidence type="ECO:0008006" key="3">
    <source>
        <dbReference type="Google" id="ProtNLM"/>
    </source>
</evidence>
<protein>
    <recommendedName>
        <fullName evidence="3">G protein-coupled receptor</fullName>
    </recommendedName>
</protein>
<evidence type="ECO:0000313" key="2">
    <source>
        <dbReference type="Proteomes" id="UP001432027"/>
    </source>
</evidence>
<proteinExistence type="predicted"/>
<sequence>RIVAIEDEASAPSVIVNGTEAAIHSSPPSLNTFESAFLVGSITSALSSSHRSTNFELSVILILLHQLLPTSLDLSLLRLRRSGSITATVTLALFPFISFSSSCSAEARVLSASSLFTIHSISLSLASASSSSACLALCSHSANRLFRSTMRPPRDHPLAPV</sequence>
<accession>A0AAV5STD7</accession>
<gene>
    <name evidence="1" type="ORF">PENTCL1PPCAC_8237</name>
</gene>
<feature type="non-terminal residue" evidence="1">
    <location>
        <position position="1"/>
    </location>
</feature>
<dbReference type="AlphaFoldDB" id="A0AAV5STD7"/>
<evidence type="ECO:0000313" key="1">
    <source>
        <dbReference type="EMBL" id="GMS86062.1"/>
    </source>
</evidence>
<organism evidence="1 2">
    <name type="scientific">Pristionchus entomophagus</name>
    <dbReference type="NCBI Taxonomy" id="358040"/>
    <lineage>
        <taxon>Eukaryota</taxon>
        <taxon>Metazoa</taxon>
        <taxon>Ecdysozoa</taxon>
        <taxon>Nematoda</taxon>
        <taxon>Chromadorea</taxon>
        <taxon>Rhabditida</taxon>
        <taxon>Rhabditina</taxon>
        <taxon>Diplogasteromorpha</taxon>
        <taxon>Diplogasteroidea</taxon>
        <taxon>Neodiplogasteridae</taxon>
        <taxon>Pristionchus</taxon>
    </lineage>
</organism>
<keyword evidence="2" id="KW-1185">Reference proteome</keyword>
<dbReference type="EMBL" id="BTSX01000002">
    <property type="protein sequence ID" value="GMS86062.1"/>
    <property type="molecule type" value="Genomic_DNA"/>
</dbReference>
<dbReference type="Proteomes" id="UP001432027">
    <property type="component" value="Unassembled WGS sequence"/>
</dbReference>
<comment type="caution">
    <text evidence="1">The sequence shown here is derived from an EMBL/GenBank/DDBJ whole genome shotgun (WGS) entry which is preliminary data.</text>
</comment>
<name>A0AAV5STD7_9BILA</name>
<reference evidence="1" key="1">
    <citation type="submission" date="2023-10" db="EMBL/GenBank/DDBJ databases">
        <title>Genome assembly of Pristionchus species.</title>
        <authorList>
            <person name="Yoshida K."/>
            <person name="Sommer R.J."/>
        </authorList>
    </citation>
    <scope>NUCLEOTIDE SEQUENCE</scope>
    <source>
        <strain evidence="1">RS0144</strain>
    </source>
</reference>